<comment type="pathway">
    <text evidence="1 4">Glycan metabolism; pectin biosynthesis.</text>
</comment>
<dbReference type="GO" id="GO:0047262">
    <property type="term" value="F:polygalacturonate 4-alpha-galacturonosyltransferase activity"/>
    <property type="evidence" value="ECO:0007669"/>
    <property type="project" value="InterPro"/>
</dbReference>
<dbReference type="PANTHER" id="PTHR32116:SF74">
    <property type="entry name" value="GALACTURONOSYLTRANSFERASE 10-RELATED"/>
    <property type="match status" value="1"/>
</dbReference>
<comment type="similarity">
    <text evidence="2 4">Belongs to the glycosyltransferase 8 family.</text>
</comment>
<evidence type="ECO:0000256" key="3">
    <source>
        <dbReference type="ARBA" id="ARBA00022676"/>
    </source>
</evidence>
<dbReference type="GO" id="GO:0071555">
    <property type="term" value="P:cell wall organization"/>
    <property type="evidence" value="ECO:0007669"/>
    <property type="project" value="UniProtKB-KW"/>
</dbReference>
<comment type="caution">
    <text evidence="5">The sequence shown here is derived from an EMBL/GenBank/DDBJ whole genome shotgun (WGS) entry which is preliminary data.</text>
</comment>
<keyword evidence="4" id="KW-0472">Membrane</keyword>
<dbReference type="EMBL" id="JBBNAG010000012">
    <property type="protein sequence ID" value="KAK9089452.1"/>
    <property type="molecule type" value="Genomic_DNA"/>
</dbReference>
<keyword evidence="3 4" id="KW-0328">Glycosyltransferase</keyword>
<keyword evidence="6" id="KW-1185">Reference proteome</keyword>
<evidence type="ECO:0000256" key="1">
    <source>
        <dbReference type="ARBA" id="ARBA00004877"/>
    </source>
</evidence>
<dbReference type="GO" id="GO:0000139">
    <property type="term" value="C:Golgi membrane"/>
    <property type="evidence" value="ECO:0007669"/>
    <property type="project" value="UniProtKB-SubCell"/>
</dbReference>
<keyword evidence="3 4" id="KW-0808">Transferase</keyword>
<evidence type="ECO:0000313" key="5">
    <source>
        <dbReference type="EMBL" id="KAK9089452.1"/>
    </source>
</evidence>
<evidence type="ECO:0000313" key="6">
    <source>
        <dbReference type="Proteomes" id="UP001419268"/>
    </source>
</evidence>
<protein>
    <recommendedName>
        <fullName evidence="4">Hexosyltransferase</fullName>
        <ecNumber evidence="4">2.4.1.-</ecNumber>
    </recommendedName>
</protein>
<dbReference type="InterPro" id="IPR029993">
    <property type="entry name" value="GAUT"/>
</dbReference>
<keyword evidence="4" id="KW-0812">Transmembrane</keyword>
<dbReference type="InterPro" id="IPR002495">
    <property type="entry name" value="Glyco_trans_8"/>
</dbReference>
<dbReference type="Pfam" id="PF01501">
    <property type="entry name" value="Glyco_transf_8"/>
    <property type="match status" value="1"/>
</dbReference>
<name>A0AAP0EDC2_9MAGN</name>
<proteinExistence type="inferred from homology"/>
<feature type="transmembrane region" description="Helical" evidence="4">
    <location>
        <begin position="20"/>
        <end position="38"/>
    </location>
</feature>
<keyword evidence="4" id="KW-1133">Transmembrane helix</keyword>
<dbReference type="PANTHER" id="PTHR32116">
    <property type="entry name" value="GALACTURONOSYLTRANSFERASE 4-RELATED"/>
    <property type="match status" value="1"/>
</dbReference>
<accession>A0AAP0EDC2</accession>
<sequence length="490" mass="56467">MMRRRGVDSRRPVRRRFSNAFWFALFGLVVLFLIVVLSREKRPASRPAAPHRIYRYSNLVQGLNVTEEMLGPYSITRQLTDQISLAKSYVVIAKENNNLQFAWELSAQIRNSQVILSNAAIRRAPLTARESETAIRNMALLLFQAQQLHYDSATSIMKLKAKIQSLEEQTHSITEKSSKYGQIAAEEVPKSLYCLGVRLTVEWFRSSNIQRKLLEGRQTTEKLKDNNLYHFCVFSDNILATSVVVNSTALSSHNPASIVFHLVTDEVNYAPMKAWFAMNSFRGVTVEVQKFEDFTWLNASYVPVLKQLQDSETQNYYFSGNNGDDLTPLFTIDLNGKVNGAVETCMETFHRYHKYLNFSHPLIRGHFDPDACGWAFGMNVFDLVEWRKRNVTGIYHYWQERNVDRTLWKLGTLPPGLLTFYGLTHPLDPKWHVLGLGYTNVESHVIEKGAVLHFNGNSKPWLKIGMEKYKPLWDKHVDYSHPLLQQCNIH</sequence>
<dbReference type="Gene3D" id="3.90.550.10">
    <property type="entry name" value="Spore Coat Polysaccharide Biosynthesis Protein SpsA, Chain A"/>
    <property type="match status" value="1"/>
</dbReference>
<evidence type="ECO:0000256" key="4">
    <source>
        <dbReference type="RuleBase" id="RU362027"/>
    </source>
</evidence>
<dbReference type="InterPro" id="IPR029044">
    <property type="entry name" value="Nucleotide-diphossugar_trans"/>
</dbReference>
<reference evidence="5 6" key="1">
    <citation type="submission" date="2024-01" db="EMBL/GenBank/DDBJ databases">
        <title>Genome assemblies of Stephania.</title>
        <authorList>
            <person name="Yang L."/>
        </authorList>
    </citation>
    <scope>NUCLEOTIDE SEQUENCE [LARGE SCALE GENOMIC DNA]</scope>
    <source>
        <strain evidence="5">JXDWG</strain>
        <tissue evidence="5">Leaf</tissue>
    </source>
</reference>
<gene>
    <name evidence="5" type="ORF">Scep_028534</name>
</gene>
<dbReference type="EC" id="2.4.1.-" evidence="4"/>
<keyword evidence="4" id="KW-0961">Cell wall biogenesis/degradation</keyword>
<dbReference type="AlphaFoldDB" id="A0AAP0EDC2"/>
<organism evidence="5 6">
    <name type="scientific">Stephania cephalantha</name>
    <dbReference type="NCBI Taxonomy" id="152367"/>
    <lineage>
        <taxon>Eukaryota</taxon>
        <taxon>Viridiplantae</taxon>
        <taxon>Streptophyta</taxon>
        <taxon>Embryophyta</taxon>
        <taxon>Tracheophyta</taxon>
        <taxon>Spermatophyta</taxon>
        <taxon>Magnoliopsida</taxon>
        <taxon>Ranunculales</taxon>
        <taxon>Menispermaceae</taxon>
        <taxon>Menispermoideae</taxon>
        <taxon>Cissampelideae</taxon>
        <taxon>Stephania</taxon>
    </lineage>
</organism>
<comment type="subcellular location">
    <subcellularLocation>
        <location evidence="4">Golgi apparatus membrane</location>
        <topology evidence="4">Single-pass type II membrane protein</topology>
    </subcellularLocation>
</comment>
<keyword evidence="4" id="KW-0333">Golgi apparatus</keyword>
<evidence type="ECO:0000256" key="2">
    <source>
        <dbReference type="ARBA" id="ARBA00006351"/>
    </source>
</evidence>
<dbReference type="Pfam" id="PF25557">
    <property type="entry name" value="GAUT_1"/>
    <property type="match status" value="1"/>
</dbReference>
<dbReference type="SUPFAM" id="SSF53448">
    <property type="entry name" value="Nucleotide-diphospho-sugar transferases"/>
    <property type="match status" value="1"/>
</dbReference>
<dbReference type="Proteomes" id="UP001419268">
    <property type="component" value="Unassembled WGS sequence"/>
</dbReference>